<dbReference type="PANTHER" id="PTHR43507:SF20">
    <property type="entry name" value="NADH-UBIQUINONE OXIDOREDUCTASE CHAIN 4"/>
    <property type="match status" value="1"/>
</dbReference>
<dbReference type="GO" id="GO:0031966">
    <property type="term" value="C:mitochondrial membrane"/>
    <property type="evidence" value="ECO:0007669"/>
    <property type="project" value="UniProtKB-SubCell"/>
</dbReference>
<evidence type="ECO:0000256" key="9">
    <source>
        <dbReference type="ARBA" id="ARBA00022982"/>
    </source>
</evidence>
<evidence type="ECO:0000256" key="14">
    <source>
        <dbReference type="ARBA" id="ARBA00023136"/>
    </source>
</evidence>
<dbReference type="Pfam" id="PF01059">
    <property type="entry name" value="Oxidored_q5_N"/>
    <property type="match status" value="1"/>
</dbReference>
<keyword evidence="5 16" id="KW-0813">Transport</keyword>
<dbReference type="AlphaFoldDB" id="W5RSA6"/>
<feature type="domain" description="NADH:ubiquinone oxidoreductase chain 4 N-terminal" evidence="18">
    <location>
        <begin position="1"/>
        <end position="104"/>
    </location>
</feature>
<keyword evidence="9 16" id="KW-0249">Electron transport</keyword>
<keyword evidence="11 16" id="KW-0520">NAD</keyword>
<dbReference type="EC" id="7.1.1.2" evidence="3 16"/>
<dbReference type="InterPro" id="IPR003918">
    <property type="entry name" value="NADH_UbQ_OxRdtase"/>
</dbReference>
<evidence type="ECO:0000256" key="11">
    <source>
        <dbReference type="ARBA" id="ARBA00023027"/>
    </source>
</evidence>
<feature type="transmembrane region" description="Helical" evidence="16">
    <location>
        <begin position="306"/>
        <end position="327"/>
    </location>
</feature>
<feature type="transmembrane region" description="Helical" evidence="16">
    <location>
        <begin position="221"/>
        <end position="241"/>
    </location>
</feature>
<evidence type="ECO:0000256" key="2">
    <source>
        <dbReference type="ARBA" id="ARBA00009025"/>
    </source>
</evidence>
<dbReference type="GO" id="GO:0042773">
    <property type="term" value="P:ATP synthesis coupled electron transport"/>
    <property type="evidence" value="ECO:0007669"/>
    <property type="project" value="InterPro"/>
</dbReference>
<evidence type="ECO:0000256" key="3">
    <source>
        <dbReference type="ARBA" id="ARBA00012944"/>
    </source>
</evidence>
<feature type="transmembrane region" description="Helical" evidence="16">
    <location>
        <begin position="146"/>
        <end position="167"/>
    </location>
</feature>
<evidence type="ECO:0000256" key="16">
    <source>
        <dbReference type="RuleBase" id="RU003297"/>
    </source>
</evidence>
<dbReference type="GO" id="GO:0015990">
    <property type="term" value="P:electron transport coupled proton transport"/>
    <property type="evidence" value="ECO:0007669"/>
    <property type="project" value="TreeGrafter"/>
</dbReference>
<dbReference type="GeneID" id="18490316"/>
<feature type="transmembrane region" description="Helical" evidence="16">
    <location>
        <begin position="115"/>
        <end position="134"/>
    </location>
</feature>
<evidence type="ECO:0000259" key="17">
    <source>
        <dbReference type="Pfam" id="PF00361"/>
    </source>
</evidence>
<feature type="transmembrane region" description="Helical" evidence="16">
    <location>
        <begin position="423"/>
        <end position="447"/>
    </location>
</feature>
<feature type="transmembrane region" description="Helical" evidence="16">
    <location>
        <begin position="187"/>
        <end position="209"/>
    </location>
</feature>
<comment type="function">
    <text evidence="16">Core subunit of the mitochondrial membrane respiratory chain NADH dehydrogenase (Complex I) which catalyzes electron transfer from NADH through the respiratory chain, using ubiquinone as an electron acceptor. Essential for the catalytic activity and assembly of complex I.</text>
</comment>
<feature type="domain" description="NADH:quinone oxidoreductase/Mrp antiporter transmembrane" evidence="17">
    <location>
        <begin position="110"/>
        <end position="393"/>
    </location>
</feature>
<feature type="transmembrane region" description="Helical" evidence="16">
    <location>
        <begin position="339"/>
        <end position="362"/>
    </location>
</feature>
<reference evidence="19" key="1">
    <citation type="journal article" date="2014" name="Mitochondrial DNA">
        <title>The complete mitochondrial genome of Iwatanemertes piperata (Nemertea: Heteronemertea).</title>
        <authorList>
            <person name="Shen C.Y."/>
            <person name="Sun W.Y."/>
            <person name="Sun S.C."/>
        </authorList>
    </citation>
    <scope>NUCLEOTIDE SEQUENCE</scope>
</reference>
<evidence type="ECO:0000256" key="4">
    <source>
        <dbReference type="ARBA" id="ARBA00021006"/>
    </source>
</evidence>
<evidence type="ECO:0000256" key="13">
    <source>
        <dbReference type="ARBA" id="ARBA00023128"/>
    </source>
</evidence>
<keyword evidence="6 16" id="KW-0679">Respiratory chain</keyword>
<dbReference type="GO" id="GO:0048039">
    <property type="term" value="F:ubiquinone binding"/>
    <property type="evidence" value="ECO:0007669"/>
    <property type="project" value="TreeGrafter"/>
</dbReference>
<evidence type="ECO:0000256" key="15">
    <source>
        <dbReference type="ARBA" id="ARBA00049551"/>
    </source>
</evidence>
<dbReference type="InterPro" id="IPR001750">
    <property type="entry name" value="ND/Mrp_TM"/>
</dbReference>
<dbReference type="CTD" id="4538"/>
<comment type="catalytic activity">
    <reaction evidence="15 16">
        <text>a ubiquinone + NADH + 5 H(+)(in) = a ubiquinol + NAD(+) + 4 H(+)(out)</text>
        <dbReference type="Rhea" id="RHEA:29091"/>
        <dbReference type="Rhea" id="RHEA-COMP:9565"/>
        <dbReference type="Rhea" id="RHEA-COMP:9566"/>
        <dbReference type="ChEBI" id="CHEBI:15378"/>
        <dbReference type="ChEBI" id="CHEBI:16389"/>
        <dbReference type="ChEBI" id="CHEBI:17976"/>
        <dbReference type="ChEBI" id="CHEBI:57540"/>
        <dbReference type="ChEBI" id="CHEBI:57945"/>
        <dbReference type="EC" id="7.1.1.2"/>
    </reaction>
</comment>
<evidence type="ECO:0000259" key="18">
    <source>
        <dbReference type="Pfam" id="PF01059"/>
    </source>
</evidence>
<keyword evidence="12 16" id="KW-0830">Ubiquinone</keyword>
<feature type="transmembrane region" description="Helical" evidence="16">
    <location>
        <begin position="247"/>
        <end position="270"/>
    </location>
</feature>
<dbReference type="GO" id="GO:0008137">
    <property type="term" value="F:NADH dehydrogenase (ubiquinone) activity"/>
    <property type="evidence" value="ECO:0007669"/>
    <property type="project" value="UniProtKB-UniRule"/>
</dbReference>
<keyword evidence="7 16" id="KW-0812">Transmembrane</keyword>
<evidence type="ECO:0000256" key="12">
    <source>
        <dbReference type="ARBA" id="ARBA00023075"/>
    </source>
</evidence>
<feature type="transmembrane region" description="Helical" evidence="16">
    <location>
        <begin position="58"/>
        <end position="77"/>
    </location>
</feature>
<dbReference type="PANTHER" id="PTHR43507">
    <property type="entry name" value="NADH-UBIQUINONE OXIDOREDUCTASE CHAIN 4"/>
    <property type="match status" value="1"/>
</dbReference>
<evidence type="ECO:0000313" key="19">
    <source>
        <dbReference type="EMBL" id="AHB53111.1"/>
    </source>
</evidence>
<proteinExistence type="inferred from homology"/>
<dbReference type="PRINTS" id="PR01437">
    <property type="entry name" value="NUOXDRDTASE4"/>
</dbReference>
<evidence type="ECO:0000256" key="1">
    <source>
        <dbReference type="ARBA" id="ARBA00004225"/>
    </source>
</evidence>
<evidence type="ECO:0000256" key="6">
    <source>
        <dbReference type="ARBA" id="ARBA00022660"/>
    </source>
</evidence>
<dbReference type="InterPro" id="IPR000260">
    <property type="entry name" value="NADH4_N"/>
</dbReference>
<dbReference type="Pfam" id="PF00361">
    <property type="entry name" value="Proton_antipo_M"/>
    <property type="match status" value="1"/>
</dbReference>
<feature type="transmembrane region" description="Helical" evidence="16">
    <location>
        <begin position="382"/>
        <end position="402"/>
    </location>
</feature>
<geneLocation type="mitochondrion" evidence="19"/>
<dbReference type="EMBL" id="KF719984">
    <property type="protein sequence ID" value="AHB53111.1"/>
    <property type="molecule type" value="Genomic_DNA"/>
</dbReference>
<dbReference type="RefSeq" id="YP_009003686.1">
    <property type="nucleotide sequence ID" value="NC_023523.1"/>
</dbReference>
<evidence type="ECO:0000256" key="5">
    <source>
        <dbReference type="ARBA" id="ARBA00022448"/>
    </source>
</evidence>
<evidence type="ECO:0000256" key="7">
    <source>
        <dbReference type="ARBA" id="ARBA00022692"/>
    </source>
</evidence>
<organism evidence="19">
    <name type="scientific">Iwatanemertes piperata</name>
    <dbReference type="NCBI Taxonomy" id="1432319"/>
    <lineage>
        <taxon>Eukaryota</taxon>
        <taxon>Metazoa</taxon>
        <taxon>Spiralia</taxon>
        <taxon>Lophotrochozoa</taxon>
        <taxon>Nemertea</taxon>
        <taxon>Pilidiophora</taxon>
        <taxon>Heteronemertea</taxon>
        <taxon>Lineidae</taxon>
        <taxon>Iwatanemertes</taxon>
    </lineage>
</organism>
<evidence type="ECO:0000256" key="8">
    <source>
        <dbReference type="ARBA" id="ARBA00022967"/>
    </source>
</evidence>
<dbReference type="GO" id="GO:0003954">
    <property type="term" value="F:NADH dehydrogenase activity"/>
    <property type="evidence" value="ECO:0007669"/>
    <property type="project" value="TreeGrafter"/>
</dbReference>
<protein>
    <recommendedName>
        <fullName evidence="4 16">NADH-ubiquinone oxidoreductase chain 4</fullName>
        <ecNumber evidence="3 16">7.1.1.2</ecNumber>
    </recommendedName>
</protein>
<keyword evidence="10 16" id="KW-1133">Transmembrane helix</keyword>
<keyword evidence="13 16" id="KW-0496">Mitochondrion</keyword>
<feature type="transmembrane region" description="Helical" evidence="16">
    <location>
        <begin position="89"/>
        <end position="109"/>
    </location>
</feature>
<keyword evidence="8" id="KW-1278">Translocase</keyword>
<feature type="transmembrane region" description="Helical" evidence="16">
    <location>
        <begin position="22"/>
        <end position="46"/>
    </location>
</feature>
<accession>W5RSA6</accession>
<sequence length="452" mass="50583">MLVCSFLFFLFWNVVVFWEKKYVWSVVVSSLFLMSFFGLFTLASFGWWEVGLFSGTDVLSRSLLVLTVWLGGLMLSANWIVKIKKTSDFSFLLVVVFLVLVLTVCFVVSDFFMFYIFFELSLIPTFLLILGWGYQPERVGASMYMVLYTVGASLPLLGCILYGLGAYGHCSFFIGWDLLLGGFYGKILFFFFVVAFLVKVPVFFVHLWLPKAHVEAPVAGSMILAGILLKLGGYGLLRVMFNLKGMISFNCFFYFAVILWGGVLTSFICLRQVDMKGLIAYSSVGHMGFFVGGVMSGNVWGWQGSLLMMLGHGLCSSGLFALANISYEQVGSRSMIMTKGFLSVYPFLSMFWFLFCVSNMAAPPSLNLGGEIMLFISVLGKSAIYFFPIMMMSFLAGGYSLYLYTGGQHGAMNSGFNGSDSFFLRNCLMLFLHWVPLNVLFLSVSYVSDWVC</sequence>
<evidence type="ECO:0000256" key="10">
    <source>
        <dbReference type="ARBA" id="ARBA00022989"/>
    </source>
</evidence>
<gene>
    <name evidence="19" type="primary">ND4</name>
</gene>
<keyword evidence="14 16" id="KW-0472">Membrane</keyword>
<comment type="similarity">
    <text evidence="2 16">Belongs to the complex I subunit 4 family.</text>
</comment>
<name>W5RSA6_9BILA</name>
<comment type="subcellular location">
    <subcellularLocation>
        <location evidence="1 16">Mitochondrion membrane</location>
        <topology evidence="1 16">Multi-pass membrane protein</topology>
    </subcellularLocation>
</comment>
<feature type="transmembrane region" description="Helical" evidence="16">
    <location>
        <begin position="277"/>
        <end position="300"/>
    </location>
</feature>